<organism evidence="1 2">
    <name type="scientific">Pluteus cervinus</name>
    <dbReference type="NCBI Taxonomy" id="181527"/>
    <lineage>
        <taxon>Eukaryota</taxon>
        <taxon>Fungi</taxon>
        <taxon>Dikarya</taxon>
        <taxon>Basidiomycota</taxon>
        <taxon>Agaricomycotina</taxon>
        <taxon>Agaricomycetes</taxon>
        <taxon>Agaricomycetidae</taxon>
        <taxon>Agaricales</taxon>
        <taxon>Pluteineae</taxon>
        <taxon>Pluteaceae</taxon>
        <taxon>Pluteus</taxon>
    </lineage>
</organism>
<dbReference type="Proteomes" id="UP000308600">
    <property type="component" value="Unassembled WGS sequence"/>
</dbReference>
<protein>
    <submittedName>
        <fullName evidence="1">Uncharacterized protein</fullName>
    </submittedName>
</protein>
<accession>A0ACD3AFC2</accession>
<name>A0ACD3AFC2_9AGAR</name>
<dbReference type="EMBL" id="ML208478">
    <property type="protein sequence ID" value="TFK64363.1"/>
    <property type="molecule type" value="Genomic_DNA"/>
</dbReference>
<gene>
    <name evidence="1" type="ORF">BDN72DRAFT_273924</name>
</gene>
<keyword evidence="2" id="KW-1185">Reference proteome</keyword>
<reference evidence="1 2" key="1">
    <citation type="journal article" date="2019" name="Nat. Ecol. Evol.">
        <title>Megaphylogeny resolves global patterns of mushroom evolution.</title>
        <authorList>
            <person name="Varga T."/>
            <person name="Krizsan K."/>
            <person name="Foldi C."/>
            <person name="Dima B."/>
            <person name="Sanchez-Garcia M."/>
            <person name="Sanchez-Ramirez S."/>
            <person name="Szollosi G.J."/>
            <person name="Szarkandi J.G."/>
            <person name="Papp V."/>
            <person name="Albert L."/>
            <person name="Andreopoulos W."/>
            <person name="Angelini C."/>
            <person name="Antonin V."/>
            <person name="Barry K.W."/>
            <person name="Bougher N.L."/>
            <person name="Buchanan P."/>
            <person name="Buyck B."/>
            <person name="Bense V."/>
            <person name="Catcheside P."/>
            <person name="Chovatia M."/>
            <person name="Cooper J."/>
            <person name="Damon W."/>
            <person name="Desjardin D."/>
            <person name="Finy P."/>
            <person name="Geml J."/>
            <person name="Haridas S."/>
            <person name="Hughes K."/>
            <person name="Justo A."/>
            <person name="Karasinski D."/>
            <person name="Kautmanova I."/>
            <person name="Kiss B."/>
            <person name="Kocsube S."/>
            <person name="Kotiranta H."/>
            <person name="LaButti K.M."/>
            <person name="Lechner B.E."/>
            <person name="Liimatainen K."/>
            <person name="Lipzen A."/>
            <person name="Lukacs Z."/>
            <person name="Mihaltcheva S."/>
            <person name="Morgado L.N."/>
            <person name="Niskanen T."/>
            <person name="Noordeloos M.E."/>
            <person name="Ohm R.A."/>
            <person name="Ortiz-Santana B."/>
            <person name="Ovrebo C."/>
            <person name="Racz N."/>
            <person name="Riley R."/>
            <person name="Savchenko A."/>
            <person name="Shiryaev A."/>
            <person name="Soop K."/>
            <person name="Spirin V."/>
            <person name="Szebenyi C."/>
            <person name="Tomsovsky M."/>
            <person name="Tulloss R.E."/>
            <person name="Uehling J."/>
            <person name="Grigoriev I.V."/>
            <person name="Vagvolgyi C."/>
            <person name="Papp T."/>
            <person name="Martin F.M."/>
            <person name="Miettinen O."/>
            <person name="Hibbett D.S."/>
            <person name="Nagy L.G."/>
        </authorList>
    </citation>
    <scope>NUCLEOTIDE SEQUENCE [LARGE SCALE GENOMIC DNA]</scope>
    <source>
        <strain evidence="1 2">NL-1719</strain>
    </source>
</reference>
<evidence type="ECO:0000313" key="1">
    <source>
        <dbReference type="EMBL" id="TFK64363.1"/>
    </source>
</evidence>
<evidence type="ECO:0000313" key="2">
    <source>
        <dbReference type="Proteomes" id="UP000308600"/>
    </source>
</evidence>
<proteinExistence type="predicted"/>
<sequence>MIQNIACRSQVVTSPQPQGTVSFKRPFVSPVFERIDKNSAGRAFETWISASRKMLITRNRLEDIRASHGVREERTGKIFWRGQWVGGSRINDTARCGAQGLRRTKAGAWSFPRKQGRRQGGGRKAQNVKRKRPRSRDTSSPGIHFGRYMGDPTDILRAGRRLDCAMGASIGGRGHLDNQCDTTLRHW</sequence>